<comment type="caution">
    <text evidence="4">The sequence shown here is derived from an EMBL/GenBank/DDBJ whole genome shotgun (WGS) entry which is preliminary data.</text>
</comment>
<dbReference type="InterPro" id="IPR003675">
    <property type="entry name" value="Rce1/LyrA-like_dom"/>
</dbReference>
<evidence type="ECO:0000256" key="1">
    <source>
        <dbReference type="SAM" id="MobiDB-lite"/>
    </source>
</evidence>
<evidence type="ECO:0000313" key="4">
    <source>
        <dbReference type="EMBL" id="GAK45678.1"/>
    </source>
</evidence>
<protein>
    <submittedName>
        <fullName evidence="4">Abortive infection protein</fullName>
    </submittedName>
</protein>
<dbReference type="RefSeq" id="WP_045447150.1">
    <property type="nucleotide sequence ID" value="NZ_BBIO01000011.1"/>
</dbReference>
<reference evidence="4 5" key="1">
    <citation type="submission" date="2014-07" db="EMBL/GenBank/DDBJ databases">
        <title>Tepidicaulis marinum gen. nov., sp. nov., a novel marine bacterium denitrifying nitrate to nitrous oxide strictly under microaerobic conditions.</title>
        <authorList>
            <person name="Takeuchi M."/>
            <person name="Yamagishi T."/>
            <person name="Kamagata Y."/>
            <person name="Oshima K."/>
            <person name="Hattori M."/>
            <person name="Katayama T."/>
            <person name="Hanada S."/>
            <person name="Tamaki H."/>
            <person name="Marumo K."/>
            <person name="Maeda H."/>
            <person name="Nedachi M."/>
            <person name="Iwasaki W."/>
            <person name="Suwa Y."/>
            <person name="Sakata S."/>
        </authorList>
    </citation>
    <scope>NUCLEOTIDE SEQUENCE [LARGE SCALE GENOMIC DNA]</scope>
    <source>
        <strain evidence="4 5">MA2</strain>
    </source>
</reference>
<dbReference type="AlphaFoldDB" id="A0A081BCB0"/>
<feature type="transmembrane region" description="Helical" evidence="2">
    <location>
        <begin position="68"/>
        <end position="90"/>
    </location>
</feature>
<proteinExistence type="predicted"/>
<name>A0A081BCB0_9HYPH</name>
<evidence type="ECO:0000313" key="5">
    <source>
        <dbReference type="Proteomes" id="UP000028702"/>
    </source>
</evidence>
<dbReference type="Pfam" id="PF02517">
    <property type="entry name" value="Rce1-like"/>
    <property type="match status" value="1"/>
</dbReference>
<keyword evidence="2" id="KW-0812">Transmembrane</keyword>
<sequence>MDPLTRAPEDGGPAADPAQNAPAPELRPAIEGRDILIIPFVAFAMTVLAAAIWRFFPLDFLSALDRALLPHLIAAVLYIITLVTWGAILLGRRIPLARAGLCKTRPRWALITLALWTGFILVFAGLNLWLNAEGVELIEEQNRQVLGDGNILLTLLVLGLLAPIAEEIYFRGVLFAWLRTKIGVFAAAFLTSAFFAAVHTNYMVGDGAATALALAQIGTLGFICAMLYQKSGSLLPAIFFHMTNNFIVTVATASAL</sequence>
<feature type="region of interest" description="Disordered" evidence="1">
    <location>
        <begin position="1"/>
        <end position="23"/>
    </location>
</feature>
<feature type="transmembrane region" description="Helical" evidence="2">
    <location>
        <begin position="182"/>
        <end position="202"/>
    </location>
</feature>
<feature type="compositionally biased region" description="Low complexity" evidence="1">
    <location>
        <begin position="10"/>
        <end position="23"/>
    </location>
</feature>
<feature type="transmembrane region" description="Helical" evidence="2">
    <location>
        <begin position="208"/>
        <end position="228"/>
    </location>
</feature>
<feature type="domain" description="CAAX prenyl protease 2/Lysostaphin resistance protein A-like" evidence="3">
    <location>
        <begin position="150"/>
        <end position="247"/>
    </location>
</feature>
<accession>A0A081BCB0</accession>
<evidence type="ECO:0000256" key="2">
    <source>
        <dbReference type="SAM" id="Phobius"/>
    </source>
</evidence>
<feature type="transmembrane region" description="Helical" evidence="2">
    <location>
        <begin position="35"/>
        <end position="56"/>
    </location>
</feature>
<dbReference type="GO" id="GO:0080120">
    <property type="term" value="P:CAAX-box protein maturation"/>
    <property type="evidence" value="ECO:0007669"/>
    <property type="project" value="UniProtKB-ARBA"/>
</dbReference>
<dbReference type="PANTHER" id="PTHR36435:SF1">
    <property type="entry name" value="CAAX AMINO TERMINAL PROTEASE FAMILY PROTEIN"/>
    <property type="match status" value="1"/>
</dbReference>
<dbReference type="EMBL" id="BBIO01000011">
    <property type="protein sequence ID" value="GAK45678.1"/>
    <property type="molecule type" value="Genomic_DNA"/>
</dbReference>
<gene>
    <name evidence="4" type="ORF">M2A_2177</name>
</gene>
<dbReference type="GO" id="GO:0004175">
    <property type="term" value="F:endopeptidase activity"/>
    <property type="evidence" value="ECO:0007669"/>
    <property type="project" value="UniProtKB-ARBA"/>
</dbReference>
<dbReference type="eggNOG" id="COG1266">
    <property type="taxonomic scope" value="Bacteria"/>
</dbReference>
<organism evidence="4 5">
    <name type="scientific">Tepidicaulis marinus</name>
    <dbReference type="NCBI Taxonomy" id="1333998"/>
    <lineage>
        <taxon>Bacteria</taxon>
        <taxon>Pseudomonadati</taxon>
        <taxon>Pseudomonadota</taxon>
        <taxon>Alphaproteobacteria</taxon>
        <taxon>Hyphomicrobiales</taxon>
        <taxon>Parvibaculaceae</taxon>
        <taxon>Tepidicaulis</taxon>
    </lineage>
</organism>
<dbReference type="Proteomes" id="UP000028702">
    <property type="component" value="Unassembled WGS sequence"/>
</dbReference>
<keyword evidence="2" id="KW-1133">Transmembrane helix</keyword>
<feature type="transmembrane region" description="Helical" evidence="2">
    <location>
        <begin position="110"/>
        <end position="130"/>
    </location>
</feature>
<dbReference type="PANTHER" id="PTHR36435">
    <property type="entry name" value="SLR1288 PROTEIN"/>
    <property type="match status" value="1"/>
</dbReference>
<evidence type="ECO:0000259" key="3">
    <source>
        <dbReference type="Pfam" id="PF02517"/>
    </source>
</evidence>
<dbReference type="InterPro" id="IPR052710">
    <property type="entry name" value="CAAX_protease"/>
</dbReference>
<dbReference type="STRING" id="1333998.M2A_2177"/>
<feature type="transmembrane region" description="Helical" evidence="2">
    <location>
        <begin position="150"/>
        <end position="170"/>
    </location>
</feature>
<keyword evidence="5" id="KW-1185">Reference proteome</keyword>
<keyword evidence="2" id="KW-0472">Membrane</keyword>